<comment type="similarity">
    <text evidence="2 9">Belongs to the SWEET sugar transporter family.</text>
</comment>
<comment type="caution">
    <text evidence="11">The sequence shown here is derived from an EMBL/GenBank/DDBJ whole genome shotgun (WGS) entry which is preliminary data.</text>
</comment>
<feature type="compositionally biased region" description="Basic and acidic residues" evidence="10">
    <location>
        <begin position="229"/>
        <end position="240"/>
    </location>
</feature>
<dbReference type="InterPro" id="IPR047664">
    <property type="entry name" value="SWEET"/>
</dbReference>
<evidence type="ECO:0000256" key="9">
    <source>
        <dbReference type="RuleBase" id="RU910715"/>
    </source>
</evidence>
<dbReference type="PANTHER" id="PTHR10791">
    <property type="entry name" value="RAG1-ACTIVATING PROTEIN 1"/>
    <property type="match status" value="1"/>
</dbReference>
<keyword evidence="3 9" id="KW-0813">Transport</keyword>
<keyword evidence="4 9" id="KW-0762">Sugar transport</keyword>
<dbReference type="PANTHER" id="PTHR10791:SF28">
    <property type="entry name" value="BIDIRECTIONAL SUGAR TRANSPORTER SWEET3"/>
    <property type="match status" value="1"/>
</dbReference>
<dbReference type="GO" id="GO:0051260">
    <property type="term" value="P:protein homooligomerization"/>
    <property type="evidence" value="ECO:0007669"/>
    <property type="project" value="UniProtKB-ARBA"/>
</dbReference>
<keyword evidence="12" id="KW-1185">Reference proteome</keyword>
<dbReference type="OrthoDB" id="409725at2759"/>
<dbReference type="InterPro" id="IPR004316">
    <property type="entry name" value="SWEET_rpt"/>
</dbReference>
<evidence type="ECO:0000256" key="2">
    <source>
        <dbReference type="ARBA" id="ARBA00007809"/>
    </source>
</evidence>
<dbReference type="Gene3D" id="1.20.1280.290">
    <property type="match status" value="2"/>
</dbReference>
<sequence length="255" mass="28766">MADKLRLAVGIMEEFSCVPYIIALSNCLLYTWYGMPIVSNKWENFPLVTINGLGILFEFSFIIIYFWYTTSKRKASNTFQLGSLLSKLSVLLTFVTLHEIMVLQIKLAVTAISVIVAFSVTALISAYAFHDHHHRKVFVGSVGLFVSTAMYGSPLVVVKLVIKTKSVEFMPFYLSFFSFLASSFWLAYGLLGRDLFLASPNLVGCPLGILQLVLYCKYRKKGIIEEPMKWDPEKNDDKTKQLQPVDDDSTINGKP</sequence>
<dbReference type="Proteomes" id="UP000237000">
    <property type="component" value="Unassembled WGS sequence"/>
</dbReference>
<protein>
    <recommendedName>
        <fullName evidence="9">Bidirectional sugar transporter SWEET</fullName>
    </recommendedName>
</protein>
<organism evidence="11 12">
    <name type="scientific">Trema orientale</name>
    <name type="common">Charcoal tree</name>
    <name type="synonym">Celtis orientalis</name>
    <dbReference type="NCBI Taxonomy" id="63057"/>
    <lineage>
        <taxon>Eukaryota</taxon>
        <taxon>Viridiplantae</taxon>
        <taxon>Streptophyta</taxon>
        <taxon>Embryophyta</taxon>
        <taxon>Tracheophyta</taxon>
        <taxon>Spermatophyta</taxon>
        <taxon>Magnoliopsida</taxon>
        <taxon>eudicotyledons</taxon>
        <taxon>Gunneridae</taxon>
        <taxon>Pentapetalae</taxon>
        <taxon>rosids</taxon>
        <taxon>fabids</taxon>
        <taxon>Rosales</taxon>
        <taxon>Cannabaceae</taxon>
        <taxon>Trema</taxon>
    </lineage>
</organism>
<evidence type="ECO:0000256" key="8">
    <source>
        <dbReference type="ARBA" id="ARBA00023136"/>
    </source>
</evidence>
<dbReference type="Pfam" id="PF03083">
    <property type="entry name" value="MtN3_slv"/>
    <property type="match status" value="1"/>
</dbReference>
<dbReference type="GO" id="GO:0051119">
    <property type="term" value="F:sugar transmembrane transporter activity"/>
    <property type="evidence" value="ECO:0007669"/>
    <property type="project" value="InterPro"/>
</dbReference>
<proteinExistence type="inferred from homology"/>
<feature type="transmembrane region" description="Helical" evidence="9">
    <location>
        <begin position="109"/>
        <end position="130"/>
    </location>
</feature>
<feature type="transmembrane region" description="Helical" evidence="9">
    <location>
        <begin position="197"/>
        <end position="216"/>
    </location>
</feature>
<dbReference type="FunCoup" id="A0A2P5FGE6">
    <property type="interactions" value="319"/>
</dbReference>
<evidence type="ECO:0000256" key="6">
    <source>
        <dbReference type="ARBA" id="ARBA00022737"/>
    </source>
</evidence>
<evidence type="ECO:0000256" key="5">
    <source>
        <dbReference type="ARBA" id="ARBA00022692"/>
    </source>
</evidence>
<evidence type="ECO:0000256" key="10">
    <source>
        <dbReference type="SAM" id="MobiDB-lite"/>
    </source>
</evidence>
<dbReference type="EMBL" id="JXTC01000035">
    <property type="protein sequence ID" value="PON96870.1"/>
    <property type="molecule type" value="Genomic_DNA"/>
</dbReference>
<evidence type="ECO:0000313" key="11">
    <source>
        <dbReference type="EMBL" id="PON96870.1"/>
    </source>
</evidence>
<dbReference type="GO" id="GO:0005886">
    <property type="term" value="C:plasma membrane"/>
    <property type="evidence" value="ECO:0007669"/>
    <property type="project" value="UniProtKB-SubCell"/>
</dbReference>
<comment type="subcellular location">
    <subcellularLocation>
        <location evidence="9">Cell membrane</location>
        <topology evidence="9">Multi-pass membrane protein</topology>
    </subcellularLocation>
    <subcellularLocation>
        <location evidence="1">Endomembrane system</location>
        <topology evidence="1">Multi-pass membrane protein</topology>
    </subcellularLocation>
</comment>
<dbReference type="AlphaFoldDB" id="A0A2P5FGE6"/>
<dbReference type="GO" id="GO:0012505">
    <property type="term" value="C:endomembrane system"/>
    <property type="evidence" value="ECO:0007669"/>
    <property type="project" value="UniProtKB-SubCell"/>
</dbReference>
<reference evidence="12" key="1">
    <citation type="submission" date="2016-06" db="EMBL/GenBank/DDBJ databases">
        <title>Parallel loss of symbiosis genes in relatives of nitrogen-fixing non-legume Parasponia.</title>
        <authorList>
            <person name="Van Velzen R."/>
            <person name="Holmer R."/>
            <person name="Bu F."/>
            <person name="Rutten L."/>
            <person name="Van Zeijl A."/>
            <person name="Liu W."/>
            <person name="Santuari L."/>
            <person name="Cao Q."/>
            <person name="Sharma T."/>
            <person name="Shen D."/>
            <person name="Roswanjaya Y."/>
            <person name="Wardhani T."/>
            <person name="Kalhor M.S."/>
            <person name="Jansen J."/>
            <person name="Van den Hoogen J."/>
            <person name="Gungor B."/>
            <person name="Hartog M."/>
            <person name="Hontelez J."/>
            <person name="Verver J."/>
            <person name="Yang W.-C."/>
            <person name="Schijlen E."/>
            <person name="Repin R."/>
            <person name="Schilthuizen M."/>
            <person name="Schranz E."/>
            <person name="Heidstra R."/>
            <person name="Miyata K."/>
            <person name="Fedorova E."/>
            <person name="Kohlen W."/>
            <person name="Bisseling T."/>
            <person name="Smit S."/>
            <person name="Geurts R."/>
        </authorList>
    </citation>
    <scope>NUCLEOTIDE SEQUENCE [LARGE SCALE GENOMIC DNA]</scope>
    <source>
        <strain evidence="12">cv. RG33-2</strain>
    </source>
</reference>
<feature type="region of interest" description="Disordered" evidence="10">
    <location>
        <begin position="229"/>
        <end position="255"/>
    </location>
</feature>
<keyword evidence="6" id="KW-0677">Repeat</keyword>
<feature type="transmembrane region" description="Helical" evidence="9">
    <location>
        <begin position="142"/>
        <end position="162"/>
    </location>
</feature>
<gene>
    <name evidence="11" type="ORF">TorRG33x02_072490</name>
</gene>
<dbReference type="InParanoid" id="A0A2P5FGE6"/>
<feature type="transmembrane region" description="Helical" evidence="9">
    <location>
        <begin position="45"/>
        <end position="67"/>
    </location>
</feature>
<name>A0A2P5FGE6_TREOI</name>
<accession>A0A2P5FGE6</accession>
<feature type="transmembrane region" description="Helical" evidence="9">
    <location>
        <begin position="20"/>
        <end position="38"/>
    </location>
</feature>
<evidence type="ECO:0000256" key="3">
    <source>
        <dbReference type="ARBA" id="ARBA00022448"/>
    </source>
</evidence>
<evidence type="ECO:0000256" key="4">
    <source>
        <dbReference type="ARBA" id="ARBA00022597"/>
    </source>
</evidence>
<dbReference type="FunFam" id="1.20.1280.290:FF:000002">
    <property type="entry name" value="Bidirectional sugar transporter SWEET"/>
    <property type="match status" value="1"/>
</dbReference>
<feature type="transmembrane region" description="Helical" evidence="9">
    <location>
        <begin position="169"/>
        <end position="191"/>
    </location>
</feature>
<evidence type="ECO:0000256" key="7">
    <source>
        <dbReference type="ARBA" id="ARBA00022989"/>
    </source>
</evidence>
<evidence type="ECO:0000313" key="12">
    <source>
        <dbReference type="Proteomes" id="UP000237000"/>
    </source>
</evidence>
<keyword evidence="8 9" id="KW-0472">Membrane</keyword>
<feature type="transmembrane region" description="Helical" evidence="9">
    <location>
        <begin position="79"/>
        <end position="97"/>
    </location>
</feature>
<comment type="function">
    <text evidence="9">Mediates both low-affinity uptake and efflux of sugar across the membrane.</text>
</comment>
<keyword evidence="5 9" id="KW-0812">Transmembrane</keyword>
<evidence type="ECO:0000256" key="1">
    <source>
        <dbReference type="ARBA" id="ARBA00004127"/>
    </source>
</evidence>
<keyword evidence="7 9" id="KW-1133">Transmembrane helix</keyword>